<evidence type="ECO:0000256" key="2">
    <source>
        <dbReference type="SAM" id="MobiDB-lite"/>
    </source>
</evidence>
<sequence>MPDGLRETVRALNEMQQRSLPVALCHLRRCHRLMCLQQQQQEEVLGTAADSRAHAAAAEYETSYQYALLWGCVLLLLRHPASHAQMLLQQLQEQRSADSNSGDGSEMQIETSAAESQRASENASGEDELSFAVALYRLAAAVSTDEAEKQSAEASNRLKALQQKQQVLRRLLNEFVALCLNGGAFRARKET</sequence>
<dbReference type="AlphaFoldDB" id="A0A1D3D4A3"/>
<protein>
    <submittedName>
        <fullName evidence="3">Uncharacterized protein</fullName>
    </submittedName>
</protein>
<reference evidence="3 4" key="1">
    <citation type="journal article" date="2016" name="BMC Genomics">
        <title>Comparative genomics reveals Cyclospora cayetanensis possesses coccidia-like metabolism and invasion components but unique surface antigens.</title>
        <authorList>
            <person name="Liu S."/>
            <person name="Wang L."/>
            <person name="Zheng H."/>
            <person name="Xu Z."/>
            <person name="Roellig D.M."/>
            <person name="Li N."/>
            <person name="Frace M.A."/>
            <person name="Tang K."/>
            <person name="Arrowood M.J."/>
            <person name="Moss D.M."/>
            <person name="Zhang L."/>
            <person name="Feng Y."/>
            <person name="Xiao L."/>
        </authorList>
    </citation>
    <scope>NUCLEOTIDE SEQUENCE [LARGE SCALE GENOMIC DNA]</scope>
    <source>
        <strain evidence="3 4">CHN_HEN01</strain>
    </source>
</reference>
<comment type="caution">
    <text evidence="3">The sequence shown here is derived from an EMBL/GenBank/DDBJ whole genome shotgun (WGS) entry which is preliminary data.</text>
</comment>
<feature type="compositionally biased region" description="Polar residues" evidence="2">
    <location>
        <begin position="95"/>
        <end position="123"/>
    </location>
</feature>
<organism evidence="3 4">
    <name type="scientific">Cyclospora cayetanensis</name>
    <dbReference type="NCBI Taxonomy" id="88456"/>
    <lineage>
        <taxon>Eukaryota</taxon>
        <taxon>Sar</taxon>
        <taxon>Alveolata</taxon>
        <taxon>Apicomplexa</taxon>
        <taxon>Conoidasida</taxon>
        <taxon>Coccidia</taxon>
        <taxon>Eucoccidiorida</taxon>
        <taxon>Eimeriorina</taxon>
        <taxon>Eimeriidae</taxon>
        <taxon>Cyclospora</taxon>
    </lineage>
</organism>
<keyword evidence="4" id="KW-1185">Reference proteome</keyword>
<dbReference type="Proteomes" id="UP000095192">
    <property type="component" value="Unassembled WGS sequence"/>
</dbReference>
<gene>
    <name evidence="3" type="ORF">cyc_04593</name>
</gene>
<accession>A0A1D3D4A3</accession>
<keyword evidence="1" id="KW-0175">Coiled coil</keyword>
<evidence type="ECO:0000256" key="1">
    <source>
        <dbReference type="SAM" id="Coils"/>
    </source>
</evidence>
<evidence type="ECO:0000313" key="4">
    <source>
        <dbReference type="Proteomes" id="UP000095192"/>
    </source>
</evidence>
<feature type="region of interest" description="Disordered" evidence="2">
    <location>
        <begin position="95"/>
        <end position="125"/>
    </location>
</feature>
<feature type="coiled-coil region" evidence="1">
    <location>
        <begin position="144"/>
        <end position="171"/>
    </location>
</feature>
<proteinExistence type="predicted"/>
<dbReference type="EMBL" id="JROU02000786">
    <property type="protein sequence ID" value="OEH78278.1"/>
    <property type="molecule type" value="Genomic_DNA"/>
</dbReference>
<name>A0A1D3D4A3_9EIME</name>
<dbReference type="VEuPathDB" id="ToxoDB:cyc_04593"/>
<dbReference type="InParanoid" id="A0A1D3D4A3"/>
<evidence type="ECO:0000313" key="3">
    <source>
        <dbReference type="EMBL" id="OEH78278.1"/>
    </source>
</evidence>